<name>A0AAN9FS18_CLITE</name>
<accession>A0AAN9FS18</accession>
<keyword evidence="2" id="KW-1185">Reference proteome</keyword>
<dbReference type="AlphaFoldDB" id="A0AAN9FS18"/>
<reference evidence="1 2" key="1">
    <citation type="submission" date="2024-01" db="EMBL/GenBank/DDBJ databases">
        <title>The genomes of 5 underutilized Papilionoideae crops provide insights into root nodulation and disease resistance.</title>
        <authorList>
            <person name="Yuan L."/>
        </authorList>
    </citation>
    <scope>NUCLEOTIDE SEQUENCE [LARGE SCALE GENOMIC DNA]</scope>
    <source>
        <strain evidence="1">LY-2023</strain>
        <tissue evidence="1">Leaf</tissue>
    </source>
</reference>
<proteinExistence type="predicted"/>
<sequence>MMTYITSQDEEDYEDDGNLGLILSTIISRMGSYPSTPLVIRTDPGVFFKAFLSCSGQASFHSSVQSSILNIKFLQTRLRNPMGKTISERSFMY</sequence>
<dbReference type="EMBL" id="JAYKXN010000006">
    <property type="protein sequence ID" value="KAK7280096.1"/>
    <property type="molecule type" value="Genomic_DNA"/>
</dbReference>
<dbReference type="Proteomes" id="UP001359559">
    <property type="component" value="Unassembled WGS sequence"/>
</dbReference>
<gene>
    <name evidence="1" type="ORF">RJT34_25158</name>
</gene>
<comment type="caution">
    <text evidence="1">The sequence shown here is derived from an EMBL/GenBank/DDBJ whole genome shotgun (WGS) entry which is preliminary data.</text>
</comment>
<organism evidence="1 2">
    <name type="scientific">Clitoria ternatea</name>
    <name type="common">Butterfly pea</name>
    <dbReference type="NCBI Taxonomy" id="43366"/>
    <lineage>
        <taxon>Eukaryota</taxon>
        <taxon>Viridiplantae</taxon>
        <taxon>Streptophyta</taxon>
        <taxon>Embryophyta</taxon>
        <taxon>Tracheophyta</taxon>
        <taxon>Spermatophyta</taxon>
        <taxon>Magnoliopsida</taxon>
        <taxon>eudicotyledons</taxon>
        <taxon>Gunneridae</taxon>
        <taxon>Pentapetalae</taxon>
        <taxon>rosids</taxon>
        <taxon>fabids</taxon>
        <taxon>Fabales</taxon>
        <taxon>Fabaceae</taxon>
        <taxon>Papilionoideae</taxon>
        <taxon>50 kb inversion clade</taxon>
        <taxon>NPAAA clade</taxon>
        <taxon>indigoferoid/millettioid clade</taxon>
        <taxon>Phaseoleae</taxon>
        <taxon>Clitoria</taxon>
    </lineage>
</organism>
<protein>
    <submittedName>
        <fullName evidence="1">Uncharacterized protein</fullName>
    </submittedName>
</protein>
<evidence type="ECO:0000313" key="1">
    <source>
        <dbReference type="EMBL" id="KAK7280096.1"/>
    </source>
</evidence>
<evidence type="ECO:0000313" key="2">
    <source>
        <dbReference type="Proteomes" id="UP001359559"/>
    </source>
</evidence>